<keyword evidence="12 15" id="KW-1133">Transmembrane helix</keyword>
<comment type="pathway">
    <text evidence="3 15">Glycan metabolism; bacterial cellulose biosynthesis.</text>
</comment>
<comment type="caution">
    <text evidence="17">The sequence shown here is derived from an EMBL/GenBank/DDBJ whole genome shotgun (WGS) entry which is preliminary data.</text>
</comment>
<evidence type="ECO:0000256" key="12">
    <source>
        <dbReference type="ARBA" id="ARBA00022989"/>
    </source>
</evidence>
<evidence type="ECO:0000256" key="7">
    <source>
        <dbReference type="ARBA" id="ARBA00022475"/>
    </source>
</evidence>
<evidence type="ECO:0000256" key="16">
    <source>
        <dbReference type="SAM" id="MobiDB-lite"/>
    </source>
</evidence>
<dbReference type="Gene3D" id="2.60.120.260">
    <property type="entry name" value="Galactose-binding domain-like"/>
    <property type="match status" value="2"/>
</dbReference>
<comment type="subunit">
    <text evidence="5 15">Tightly associated with the cellulose synthase catalytic subunit.</text>
</comment>
<proteinExistence type="inferred from homology"/>
<evidence type="ECO:0000313" key="17">
    <source>
        <dbReference type="EMBL" id="MBL1379045.1"/>
    </source>
</evidence>
<evidence type="ECO:0000256" key="11">
    <source>
        <dbReference type="ARBA" id="ARBA00022916"/>
    </source>
</evidence>
<dbReference type="InterPro" id="IPR018513">
    <property type="entry name" value="Cell_synthase_bac"/>
</dbReference>
<evidence type="ECO:0000256" key="4">
    <source>
        <dbReference type="ARBA" id="ARBA00010714"/>
    </source>
</evidence>
<evidence type="ECO:0000256" key="5">
    <source>
        <dbReference type="ARBA" id="ARBA00011437"/>
    </source>
</evidence>
<evidence type="ECO:0000256" key="3">
    <source>
        <dbReference type="ARBA" id="ARBA00005186"/>
    </source>
</evidence>
<evidence type="ECO:0000256" key="10">
    <source>
        <dbReference type="ARBA" id="ARBA00022692"/>
    </source>
</evidence>
<dbReference type="PANTHER" id="PTHR39083">
    <property type="entry name" value="CYCLIC DI-GMP-BINDING PROTEIN"/>
    <property type="match status" value="1"/>
</dbReference>
<evidence type="ECO:0000256" key="15">
    <source>
        <dbReference type="RuleBase" id="RU365021"/>
    </source>
</evidence>
<evidence type="ECO:0000256" key="2">
    <source>
        <dbReference type="ARBA" id="ARBA00004377"/>
    </source>
</evidence>
<evidence type="ECO:0000256" key="14">
    <source>
        <dbReference type="ARBA" id="ARBA00033444"/>
    </source>
</evidence>
<comment type="similarity">
    <text evidence="4 15">Belongs to the AcsB/BcsB family.</text>
</comment>
<dbReference type="PRINTS" id="PR01440">
    <property type="entry name" value="CELLSNTHASEB"/>
</dbReference>
<keyword evidence="11 15" id="KW-0135">Cellulose biosynthesis</keyword>
<keyword evidence="9 15" id="KW-0973">c-di-GMP</keyword>
<evidence type="ECO:0000256" key="6">
    <source>
        <dbReference type="ARBA" id="ARBA00021844"/>
    </source>
</evidence>
<dbReference type="NCBIfam" id="NF008323">
    <property type="entry name" value="PRK11114.1-1"/>
    <property type="match status" value="1"/>
</dbReference>
<organism evidence="17 18">
    <name type="scientific">Zobellella iuensis</name>
    <dbReference type="NCBI Taxonomy" id="2803811"/>
    <lineage>
        <taxon>Bacteria</taxon>
        <taxon>Pseudomonadati</taxon>
        <taxon>Pseudomonadota</taxon>
        <taxon>Gammaproteobacteria</taxon>
        <taxon>Aeromonadales</taxon>
        <taxon>Aeromonadaceae</taxon>
        <taxon>Zobellella</taxon>
    </lineage>
</organism>
<name>A0ABS1QW12_9GAMM</name>
<keyword evidence="18" id="KW-1185">Reference proteome</keyword>
<dbReference type="PANTHER" id="PTHR39083:SF1">
    <property type="entry name" value="CYCLIC DI-GMP-BINDING PROTEIN"/>
    <property type="match status" value="1"/>
</dbReference>
<comment type="function">
    <text evidence="1 15">Binds the cellulose synthase activator, bis-(3'-5') cyclic diguanylic acid (c-di-GMP).</text>
</comment>
<evidence type="ECO:0000256" key="8">
    <source>
        <dbReference type="ARBA" id="ARBA00022519"/>
    </source>
</evidence>
<feature type="transmembrane region" description="Helical" evidence="15">
    <location>
        <begin position="712"/>
        <end position="733"/>
    </location>
</feature>
<dbReference type="EMBL" id="JAERTZ010000030">
    <property type="protein sequence ID" value="MBL1379045.1"/>
    <property type="molecule type" value="Genomic_DNA"/>
</dbReference>
<comment type="subcellular location">
    <subcellularLocation>
        <location evidence="2">Cell inner membrane</location>
        <topology evidence="2">Single-pass membrane protein</topology>
    </subcellularLocation>
</comment>
<sequence>MGRLNASDTPAGAAPPAPEPVPSWTVSRTFGQLDQQKDQLLFGLQNNRQIEFTLRRDRIASEAELTLDYTPSPALLPNLSHLRVYLNEVLMGTVAIEREQLGTRNRHQMTLDPRLISDFNRVRIEFVGHYQDLCEDPGHSALWLNLAQDSRISLREQALVLSNDLAFFPRPFFDKWDGDKTRVNMVFAADPSLGEQRAAGILASYFGSLAGWRGTEFPVWFDELPVAGSEPGTTPSVVFATNDRRPAAVTALDRFLPVAAPEVALIDHPADPFRKVMLVLGRHDEDLAVAARALALGGKLLRGDRVRVLEAQPLQPRRPYDAPNWIATDRPVSFAELISYPEQLQVHGPQPGPITLELNLPPDLFVWRNQGIPLETQYRYTPPSVDDDSRLSISLNEQFITSLPLSGSHHGRLAALGLAVTARETANASNKLLVPAQNMGAKNRLRYDFSFASTFGGAQPDRCQTVLAVDTRALIDEGSTIDLSGYHHFIAMPDLAAFARSGFPFSRMADLSETLVLIPATTTATRLATLLETLAGIAAETGYPALALRLSDDWNEAREADADLLVFGTLPESQGYDVELADVLQKPGAWLLQGAVSTPQARHQARRRLEQGAFPPEARVEVRARGPLAAIVGMQSPYAAQRSIVALLANDEADFRLLRATLGDSRRLAAVSGSVALVRASGVESQLVGSQYYVGYLPWWLKIWFLLSSHPVLLAGLTVLCTLLAAFLLWRALRWAAHRRRHEA</sequence>
<dbReference type="Proteomes" id="UP000638570">
    <property type="component" value="Unassembled WGS sequence"/>
</dbReference>
<evidence type="ECO:0000313" key="18">
    <source>
        <dbReference type="Proteomes" id="UP000638570"/>
    </source>
</evidence>
<dbReference type="InterPro" id="IPR003920">
    <property type="entry name" value="Cell_synth_B"/>
</dbReference>
<keyword evidence="7 15" id="KW-1003">Cell membrane</keyword>
<accession>A0ABS1QW12</accession>
<gene>
    <name evidence="17" type="primary">bcsB</name>
    <name evidence="17" type="ORF">JKV55_17200</name>
</gene>
<dbReference type="NCBIfam" id="NF008325">
    <property type="entry name" value="PRK11114.1-3"/>
    <property type="match status" value="1"/>
</dbReference>
<protein>
    <recommendedName>
        <fullName evidence="6 15">Cyclic di-GMP-binding protein</fullName>
    </recommendedName>
    <alternativeName>
        <fullName evidence="14 15">Cellulose synthase regulatory subunit</fullName>
    </alternativeName>
</protein>
<dbReference type="Pfam" id="PF03170">
    <property type="entry name" value="BcsB"/>
    <property type="match status" value="1"/>
</dbReference>
<keyword evidence="13 15" id="KW-0472">Membrane</keyword>
<evidence type="ECO:0000256" key="13">
    <source>
        <dbReference type="ARBA" id="ARBA00023136"/>
    </source>
</evidence>
<reference evidence="18" key="1">
    <citation type="submission" date="2021-01" db="EMBL/GenBank/DDBJ databases">
        <title>Genome public.</title>
        <authorList>
            <person name="Liu C."/>
            <person name="Sun Q."/>
        </authorList>
    </citation>
    <scope>NUCLEOTIDE SEQUENCE [LARGE SCALE GENOMIC DNA]</scope>
    <source>
        <strain evidence="18">CGMCC 1.18722</strain>
    </source>
</reference>
<feature type="region of interest" description="Disordered" evidence="16">
    <location>
        <begin position="1"/>
        <end position="23"/>
    </location>
</feature>
<evidence type="ECO:0000256" key="1">
    <source>
        <dbReference type="ARBA" id="ARBA00002057"/>
    </source>
</evidence>
<keyword evidence="10 15" id="KW-0812">Transmembrane</keyword>
<keyword evidence="8 15" id="KW-0997">Cell inner membrane</keyword>
<evidence type="ECO:0000256" key="9">
    <source>
        <dbReference type="ARBA" id="ARBA00022636"/>
    </source>
</evidence>